<accession>A0A1Q9EE08</accession>
<protein>
    <submittedName>
        <fullName evidence="2">Uncharacterized protein</fullName>
    </submittedName>
</protein>
<feature type="compositionally biased region" description="Basic and acidic residues" evidence="1">
    <location>
        <begin position="146"/>
        <end position="158"/>
    </location>
</feature>
<organism evidence="2 3">
    <name type="scientific">Symbiodinium microadriaticum</name>
    <name type="common">Dinoflagellate</name>
    <name type="synonym">Zooxanthella microadriatica</name>
    <dbReference type="NCBI Taxonomy" id="2951"/>
    <lineage>
        <taxon>Eukaryota</taxon>
        <taxon>Sar</taxon>
        <taxon>Alveolata</taxon>
        <taxon>Dinophyceae</taxon>
        <taxon>Suessiales</taxon>
        <taxon>Symbiodiniaceae</taxon>
        <taxon>Symbiodinium</taxon>
    </lineage>
</organism>
<sequence length="379" mass="41778">MVTAAWAWAGKTKNLRRNPVHGEEEARLVLTDKFEAQDTTTQETEMAGTIELEDRLNAADGARAEGLRDQIKAQLEKLQTCFDDLTKKQSDALTRPLDKPFQDSILKMFAEVTKQDLIMNNYIVRSRGVKPATGSAKSKAKTAKPANKDKKDKKEKKEKTVKKPKKEKKCLSMHEDDLSDDDDLANELLVGFQTGAESAERVVRIAQVASRKMQKQGVVFSNFASELVGRDFDEIAGTLIPFAVHGDEGRGKVKKPIMSNQLKEYPGGCGKGFDCGVMNGWLEEVTTRVQQEAHHGKHVPSSSLPPSLPPSLKQLMSLPPSLPPSLNPHPTSNACNAEQRIPPSLPPSLPRGEYVHHPAGARLFVEGAFQRRRICTAPA</sequence>
<feature type="region of interest" description="Disordered" evidence="1">
    <location>
        <begin position="291"/>
        <end position="341"/>
    </location>
</feature>
<dbReference type="EMBL" id="LSRX01000179">
    <property type="protein sequence ID" value="OLQ05631.1"/>
    <property type="molecule type" value="Genomic_DNA"/>
</dbReference>
<reference evidence="2 3" key="1">
    <citation type="submission" date="2016-02" db="EMBL/GenBank/DDBJ databases">
        <title>Genome analysis of coral dinoflagellate symbionts highlights evolutionary adaptations to a symbiotic lifestyle.</title>
        <authorList>
            <person name="Aranda M."/>
            <person name="Li Y."/>
            <person name="Liew Y.J."/>
            <person name="Baumgarten S."/>
            <person name="Simakov O."/>
            <person name="Wilson M."/>
            <person name="Piel J."/>
            <person name="Ashoor H."/>
            <person name="Bougouffa S."/>
            <person name="Bajic V.B."/>
            <person name="Ryu T."/>
            <person name="Ravasi T."/>
            <person name="Bayer T."/>
            <person name="Micklem G."/>
            <person name="Kim H."/>
            <person name="Bhak J."/>
            <person name="Lajeunesse T.C."/>
            <person name="Voolstra C.R."/>
        </authorList>
    </citation>
    <scope>NUCLEOTIDE SEQUENCE [LARGE SCALE GENOMIC DNA]</scope>
    <source>
        <strain evidence="2 3">CCMP2467</strain>
    </source>
</reference>
<feature type="compositionally biased region" description="Low complexity" evidence="1">
    <location>
        <begin position="300"/>
        <end position="319"/>
    </location>
</feature>
<evidence type="ECO:0000313" key="3">
    <source>
        <dbReference type="Proteomes" id="UP000186817"/>
    </source>
</evidence>
<dbReference type="AlphaFoldDB" id="A0A1Q9EE08"/>
<name>A0A1Q9EE08_SYMMI</name>
<feature type="compositionally biased region" description="Basic residues" evidence="1">
    <location>
        <begin position="159"/>
        <end position="168"/>
    </location>
</feature>
<evidence type="ECO:0000313" key="2">
    <source>
        <dbReference type="EMBL" id="OLQ05631.1"/>
    </source>
</evidence>
<comment type="caution">
    <text evidence="2">The sequence shown here is derived from an EMBL/GenBank/DDBJ whole genome shotgun (WGS) entry which is preliminary data.</text>
</comment>
<proteinExistence type="predicted"/>
<evidence type="ECO:0000256" key="1">
    <source>
        <dbReference type="SAM" id="MobiDB-lite"/>
    </source>
</evidence>
<dbReference type="Proteomes" id="UP000186817">
    <property type="component" value="Unassembled WGS sequence"/>
</dbReference>
<keyword evidence="3" id="KW-1185">Reference proteome</keyword>
<feature type="region of interest" description="Disordered" evidence="1">
    <location>
        <begin position="129"/>
        <end position="176"/>
    </location>
</feature>
<gene>
    <name evidence="2" type="ORF">AK812_SmicGene11136</name>
</gene>
<dbReference type="OrthoDB" id="431622at2759"/>